<evidence type="ECO:0000313" key="4">
    <source>
        <dbReference type="Proteomes" id="UP000185557"/>
    </source>
</evidence>
<dbReference type="Gene3D" id="3.40.250.10">
    <property type="entry name" value="Rhodanese-like domain"/>
    <property type="match status" value="1"/>
</dbReference>
<dbReference type="SMART" id="SM00450">
    <property type="entry name" value="RHOD"/>
    <property type="match status" value="1"/>
</dbReference>
<dbReference type="GO" id="GO:0004792">
    <property type="term" value="F:thiosulfate-cyanide sulfurtransferase activity"/>
    <property type="evidence" value="ECO:0007669"/>
    <property type="project" value="InterPro"/>
</dbReference>
<proteinExistence type="predicted"/>
<accession>A0A1U7J779</accession>
<evidence type="ECO:0000313" key="3">
    <source>
        <dbReference type="EMBL" id="OKH49014.1"/>
    </source>
</evidence>
<dbReference type="InterPro" id="IPR001307">
    <property type="entry name" value="Thiosulphate_STrfase_CS"/>
</dbReference>
<evidence type="ECO:0000256" key="1">
    <source>
        <dbReference type="ARBA" id="ARBA00023266"/>
    </source>
</evidence>
<keyword evidence="1" id="KW-0711">Selenium</keyword>
<dbReference type="GO" id="GO:0002098">
    <property type="term" value="P:tRNA wobble uridine modification"/>
    <property type="evidence" value="ECO:0007669"/>
    <property type="project" value="InterPro"/>
</dbReference>
<comment type="caution">
    <text evidence="3">The sequence shown here is derived from an EMBL/GenBank/DDBJ whole genome shotgun (WGS) entry which is preliminary data.</text>
</comment>
<evidence type="ECO:0000259" key="2">
    <source>
        <dbReference type="PROSITE" id="PS50206"/>
    </source>
</evidence>
<name>A0A1U7J779_9CYAN</name>
<dbReference type="EMBL" id="MRCG01000004">
    <property type="protein sequence ID" value="OKH49014.1"/>
    <property type="molecule type" value="Genomic_DNA"/>
</dbReference>
<dbReference type="NCBIfam" id="TIGR03167">
    <property type="entry name" value="tRNA_sel_U_synt"/>
    <property type="match status" value="1"/>
</dbReference>
<dbReference type="Pfam" id="PF00581">
    <property type="entry name" value="Rhodanese"/>
    <property type="match status" value="1"/>
</dbReference>
<protein>
    <submittedName>
        <fullName evidence="3">tRNA 2-selenouridine(34) synthase MnmH</fullName>
    </submittedName>
</protein>
<organism evidence="3 4">
    <name type="scientific">Phormidium tenue NIES-30</name>
    <dbReference type="NCBI Taxonomy" id="549789"/>
    <lineage>
        <taxon>Bacteria</taxon>
        <taxon>Bacillati</taxon>
        <taxon>Cyanobacteriota</taxon>
        <taxon>Cyanophyceae</taxon>
        <taxon>Oscillatoriophycideae</taxon>
        <taxon>Oscillatoriales</taxon>
        <taxon>Oscillatoriaceae</taxon>
        <taxon>Phormidium</taxon>
    </lineage>
</organism>
<dbReference type="Proteomes" id="UP000185557">
    <property type="component" value="Unassembled WGS sequence"/>
</dbReference>
<keyword evidence="4" id="KW-1185">Reference proteome</keyword>
<dbReference type="OrthoDB" id="9808735at2"/>
<dbReference type="PANTHER" id="PTHR30401">
    <property type="entry name" value="TRNA 2-SELENOURIDINE SYNTHASE"/>
    <property type="match status" value="1"/>
</dbReference>
<dbReference type="InterPro" id="IPR058840">
    <property type="entry name" value="AAA_SelU"/>
</dbReference>
<dbReference type="InterPro" id="IPR001763">
    <property type="entry name" value="Rhodanese-like_dom"/>
</dbReference>
<dbReference type="SUPFAM" id="SSF52821">
    <property type="entry name" value="Rhodanese/Cell cycle control phosphatase"/>
    <property type="match status" value="1"/>
</dbReference>
<dbReference type="InterPro" id="IPR036873">
    <property type="entry name" value="Rhodanese-like_dom_sf"/>
</dbReference>
<dbReference type="GO" id="GO:0043828">
    <property type="term" value="F:tRNA 2-selenouridine synthase activity"/>
    <property type="evidence" value="ECO:0007669"/>
    <property type="project" value="InterPro"/>
</dbReference>
<dbReference type="RefSeq" id="WP_073607795.1">
    <property type="nucleotide sequence ID" value="NZ_MRCG01000004.1"/>
</dbReference>
<dbReference type="InterPro" id="IPR017582">
    <property type="entry name" value="SelU"/>
</dbReference>
<dbReference type="PROSITE" id="PS00380">
    <property type="entry name" value="RHODANESE_1"/>
    <property type="match status" value="1"/>
</dbReference>
<dbReference type="SUPFAM" id="SSF52540">
    <property type="entry name" value="P-loop containing nucleoside triphosphate hydrolases"/>
    <property type="match status" value="1"/>
</dbReference>
<reference evidence="3 4" key="1">
    <citation type="submission" date="2016-11" db="EMBL/GenBank/DDBJ databases">
        <title>Draft Genome Sequences of Nine Cyanobacterial Strains from Diverse Habitats.</title>
        <authorList>
            <person name="Zhu T."/>
            <person name="Hou S."/>
            <person name="Lu X."/>
            <person name="Hess W.R."/>
        </authorList>
    </citation>
    <scope>NUCLEOTIDE SEQUENCE [LARGE SCALE GENOMIC DNA]</scope>
    <source>
        <strain evidence="3 4">NIES-30</strain>
    </source>
</reference>
<feature type="domain" description="Rhodanese" evidence="2">
    <location>
        <begin position="11"/>
        <end position="132"/>
    </location>
</feature>
<dbReference type="NCBIfam" id="NF008750">
    <property type="entry name" value="PRK11784.1-2"/>
    <property type="match status" value="1"/>
</dbReference>
<dbReference type="PROSITE" id="PS50206">
    <property type="entry name" value="RHODANESE_3"/>
    <property type="match status" value="1"/>
</dbReference>
<gene>
    <name evidence="3" type="ORF">NIES30_07500</name>
</gene>
<dbReference type="InterPro" id="IPR027417">
    <property type="entry name" value="P-loop_NTPase"/>
</dbReference>
<dbReference type="Pfam" id="PF26341">
    <property type="entry name" value="AAA_SelU"/>
    <property type="match status" value="1"/>
</dbReference>
<dbReference type="STRING" id="549789.NIES30_07500"/>
<dbReference type="AlphaFoldDB" id="A0A1U7J779"/>
<dbReference type="PANTHER" id="PTHR30401:SF0">
    <property type="entry name" value="TRNA 2-SELENOURIDINE SYNTHASE"/>
    <property type="match status" value="1"/>
</dbReference>
<sequence length="365" mass="39998">MPKPLDIDDFLQGSGPILDVRSPGEFHQGHIPGAISFPLFTDAERAQVGTCYKQVGRESAVELGFDIAGPKCGEFVRAAKALAPERHLRIHCWRGGMRSGGMGWILELAGFSVHLLDGGYKAYRRWVRQTLATPKPIVVLGGMTGSGKTLILQELAALGESVLDLEGLANHRGSSFGALLLPPQPSTEHYENLLANQWAQFGNDGQGLAPEGQRPIWLEAESRRVGTCRIPDELFVQMDAAPAVEVVRSLDERLDLLVEIYGEASTESLVAATERIRKRLGGDRTQAAINHIQSGNLRAACAIILDYYDRAYRHDLERRPRNIPQIDISGLSPAASAHYLHLIEKISHVDALVDAPLEVSEELRP</sequence>